<organism evidence="3 4">
    <name type="scientific">Nocardioides marmoriginsengisoli</name>
    <dbReference type="NCBI Taxonomy" id="661483"/>
    <lineage>
        <taxon>Bacteria</taxon>
        <taxon>Bacillati</taxon>
        <taxon>Actinomycetota</taxon>
        <taxon>Actinomycetes</taxon>
        <taxon>Propionibacteriales</taxon>
        <taxon>Nocardioidaceae</taxon>
        <taxon>Nocardioides</taxon>
    </lineage>
</organism>
<feature type="domain" description="Luciferase-like" evidence="2">
    <location>
        <begin position="10"/>
        <end position="310"/>
    </location>
</feature>
<dbReference type="RefSeq" id="WP_123229427.1">
    <property type="nucleotide sequence ID" value="NZ_RJSE01000009.1"/>
</dbReference>
<dbReference type="CDD" id="cd01097">
    <property type="entry name" value="Tetrahydromethanopterin_reductase"/>
    <property type="match status" value="1"/>
</dbReference>
<dbReference type="Gene3D" id="3.20.20.30">
    <property type="entry name" value="Luciferase-like domain"/>
    <property type="match status" value="1"/>
</dbReference>
<dbReference type="GO" id="GO:0016705">
    <property type="term" value="F:oxidoreductase activity, acting on paired donors, with incorporation or reduction of molecular oxygen"/>
    <property type="evidence" value="ECO:0007669"/>
    <property type="project" value="InterPro"/>
</dbReference>
<dbReference type="PANTHER" id="PTHR43244">
    <property type="match status" value="1"/>
</dbReference>
<dbReference type="InterPro" id="IPR011251">
    <property type="entry name" value="Luciferase-like_dom"/>
</dbReference>
<dbReference type="SUPFAM" id="SSF51679">
    <property type="entry name" value="Bacterial luciferase-like"/>
    <property type="match status" value="1"/>
</dbReference>
<reference evidence="3 4" key="1">
    <citation type="submission" date="2018-11" db="EMBL/GenBank/DDBJ databases">
        <authorList>
            <person name="Li F."/>
        </authorList>
    </citation>
    <scope>NUCLEOTIDE SEQUENCE [LARGE SCALE GENOMIC DNA]</scope>
    <source>
        <strain evidence="3 4">Gsoil 097</strain>
    </source>
</reference>
<name>A0A3N0CB44_9ACTN</name>
<dbReference type="Proteomes" id="UP000267128">
    <property type="component" value="Unassembled WGS sequence"/>
</dbReference>
<evidence type="ECO:0000259" key="2">
    <source>
        <dbReference type="Pfam" id="PF00296"/>
    </source>
</evidence>
<protein>
    <submittedName>
        <fullName evidence="3">LLM class flavin-dependent oxidoreductase</fullName>
    </submittedName>
</protein>
<proteinExistence type="predicted"/>
<comment type="caution">
    <text evidence="3">The sequence shown here is derived from an EMBL/GenBank/DDBJ whole genome shotgun (WGS) entry which is preliminary data.</text>
</comment>
<dbReference type="AlphaFoldDB" id="A0A3N0CB44"/>
<dbReference type="Pfam" id="PF00296">
    <property type="entry name" value="Bac_luciferase"/>
    <property type="match status" value="1"/>
</dbReference>
<dbReference type="InterPro" id="IPR036661">
    <property type="entry name" value="Luciferase-like_sf"/>
</dbReference>
<gene>
    <name evidence="3" type="ORF">EFK50_20410</name>
</gene>
<dbReference type="InterPro" id="IPR050564">
    <property type="entry name" value="F420-G6PD/mer"/>
</dbReference>
<keyword evidence="1" id="KW-0560">Oxidoreductase</keyword>
<dbReference type="PANTHER" id="PTHR43244:SF1">
    <property type="entry name" value="5,10-METHYLENETETRAHYDROMETHANOPTERIN REDUCTASE"/>
    <property type="match status" value="1"/>
</dbReference>
<sequence length="349" mass="35961">MRIGLGVRARSTDLHDALGFVERTADLPVEALWSVATPGHDPFVVASQAWSRRQALGRPVLTGIGVVPIGEWRLGSLASAAATVSELQGGGFRLGLGAGRLDSLAWRRAHGIPASARPVAALREATLALRELLAGRPTSTPGALETLVEVGIGVTPPAVPLFLGAAGPAMLALAGEVADGVYGAALAPADLPAVREALAEARRGSALTEPVQVCVAQPLVVAEDGKVARGRLVEQAAALVLPIPGLARDRGFHGQLQRLGFGADLEILERGRSEGTDLGSLAPRLSPAFVARLGIAGTPDEVGDQLAAYGGLADELSLSVATDTDVNLLARALDHARARLNDTNPREEA</sequence>
<evidence type="ECO:0000313" key="4">
    <source>
        <dbReference type="Proteomes" id="UP000267128"/>
    </source>
</evidence>
<keyword evidence="4" id="KW-1185">Reference proteome</keyword>
<evidence type="ECO:0000256" key="1">
    <source>
        <dbReference type="ARBA" id="ARBA00023002"/>
    </source>
</evidence>
<accession>A0A3N0CB44</accession>
<dbReference type="OrthoDB" id="675245at2"/>
<evidence type="ECO:0000313" key="3">
    <source>
        <dbReference type="EMBL" id="RNL60675.1"/>
    </source>
</evidence>
<dbReference type="EMBL" id="RJSE01000009">
    <property type="protein sequence ID" value="RNL60675.1"/>
    <property type="molecule type" value="Genomic_DNA"/>
</dbReference>